<keyword evidence="7" id="KW-0677">Repeat</keyword>
<dbReference type="Proteomes" id="UP000197138">
    <property type="component" value="Unassembled WGS sequence"/>
</dbReference>
<dbReference type="InterPro" id="IPR013210">
    <property type="entry name" value="LRR_N_plant-typ"/>
</dbReference>
<feature type="compositionally biased region" description="Basic residues" evidence="18">
    <location>
        <begin position="282"/>
        <end position="291"/>
    </location>
</feature>
<feature type="compositionally biased region" description="Low complexity" evidence="18">
    <location>
        <begin position="328"/>
        <end position="347"/>
    </location>
</feature>
<keyword evidence="6 20" id="KW-0732">Signal</keyword>
<keyword evidence="15" id="KW-0325">Glycoprotein</keyword>
<keyword evidence="5 19" id="KW-0812">Transmembrane</keyword>
<evidence type="ECO:0000256" key="7">
    <source>
        <dbReference type="ARBA" id="ARBA00022737"/>
    </source>
</evidence>
<keyword evidence="11 19" id="KW-0472">Membrane</keyword>
<dbReference type="InterPro" id="IPR001611">
    <property type="entry name" value="Leu-rich_rpt"/>
</dbReference>
<dbReference type="SUPFAM" id="SSF52058">
    <property type="entry name" value="L domain-like"/>
    <property type="match status" value="1"/>
</dbReference>
<evidence type="ECO:0000256" key="18">
    <source>
        <dbReference type="SAM" id="MobiDB-lite"/>
    </source>
</evidence>
<evidence type="ECO:0000256" key="10">
    <source>
        <dbReference type="ARBA" id="ARBA00023125"/>
    </source>
</evidence>
<feature type="chain" id="PRO_5012217051" description="Protein kinase domain-containing protein" evidence="20">
    <location>
        <begin position="24"/>
        <end position="1137"/>
    </location>
</feature>
<evidence type="ECO:0000256" key="17">
    <source>
        <dbReference type="SAM" id="Coils"/>
    </source>
</evidence>
<dbReference type="PROSITE" id="PS00036">
    <property type="entry name" value="BZIP_BASIC"/>
    <property type="match status" value="1"/>
</dbReference>
<dbReference type="GO" id="GO:0003700">
    <property type="term" value="F:DNA-binding transcription factor activity"/>
    <property type="evidence" value="ECO:0007669"/>
    <property type="project" value="InterPro"/>
</dbReference>
<dbReference type="GO" id="GO:0000976">
    <property type="term" value="F:transcription cis-regulatory region binding"/>
    <property type="evidence" value="ECO:0007669"/>
    <property type="project" value="UniProtKB-ARBA"/>
</dbReference>
<proteinExistence type="inferred from homology"/>
<evidence type="ECO:0000256" key="2">
    <source>
        <dbReference type="ARBA" id="ARBA00004167"/>
    </source>
</evidence>
<feature type="compositionally biased region" description="Polar residues" evidence="18">
    <location>
        <begin position="263"/>
        <end position="275"/>
    </location>
</feature>
<dbReference type="InterPro" id="IPR000719">
    <property type="entry name" value="Prot_kinase_dom"/>
</dbReference>
<evidence type="ECO:0000256" key="12">
    <source>
        <dbReference type="ARBA" id="ARBA00023159"/>
    </source>
</evidence>
<keyword evidence="14" id="KW-0675">Receptor</keyword>
<dbReference type="FunFam" id="3.30.200.20:FF:000125">
    <property type="entry name" value="Protein STRUBBELIG-RECEPTOR FAMILY 8"/>
    <property type="match status" value="1"/>
</dbReference>
<keyword evidence="10" id="KW-0238">DNA-binding</keyword>
<dbReference type="AlphaFoldDB" id="A0A218XD87"/>
<evidence type="ECO:0000259" key="21">
    <source>
        <dbReference type="PROSITE" id="PS50011"/>
    </source>
</evidence>
<feature type="region of interest" description="Disordered" evidence="18">
    <location>
        <begin position="260"/>
        <end position="292"/>
    </location>
</feature>
<dbReference type="GO" id="GO:0004672">
    <property type="term" value="F:protein kinase activity"/>
    <property type="evidence" value="ECO:0007669"/>
    <property type="project" value="InterPro"/>
</dbReference>
<evidence type="ECO:0000256" key="16">
    <source>
        <dbReference type="ARBA" id="ARBA00023242"/>
    </source>
</evidence>
<dbReference type="GO" id="GO:0006351">
    <property type="term" value="P:DNA-templated transcription"/>
    <property type="evidence" value="ECO:0007669"/>
    <property type="project" value="InterPro"/>
</dbReference>
<evidence type="ECO:0008006" key="26">
    <source>
        <dbReference type="Google" id="ProtNLM"/>
    </source>
</evidence>
<evidence type="ECO:0000256" key="15">
    <source>
        <dbReference type="ARBA" id="ARBA00023180"/>
    </source>
</evidence>
<dbReference type="InterPro" id="IPR011009">
    <property type="entry name" value="Kinase-like_dom_sf"/>
</dbReference>
<evidence type="ECO:0000256" key="1">
    <source>
        <dbReference type="ARBA" id="ARBA00004123"/>
    </source>
</evidence>
<dbReference type="Pfam" id="PF00069">
    <property type="entry name" value="Pkinase"/>
    <property type="match status" value="1"/>
</dbReference>
<dbReference type="FunFam" id="1.20.5.170:FF:000019">
    <property type="entry name" value="BZIP family transcription factor"/>
    <property type="match status" value="1"/>
</dbReference>
<feature type="domain" description="BZIP" evidence="22">
    <location>
        <begin position="879"/>
        <end position="923"/>
    </location>
</feature>
<gene>
    <name evidence="24" type="ORF">CDL15_Pgr002241</name>
</gene>
<dbReference type="InterPro" id="IPR025422">
    <property type="entry name" value="TGA_domain"/>
</dbReference>
<dbReference type="PROSITE" id="PS50217">
    <property type="entry name" value="BZIP"/>
    <property type="match status" value="1"/>
</dbReference>
<evidence type="ECO:0000256" key="14">
    <source>
        <dbReference type="ARBA" id="ARBA00023170"/>
    </source>
</evidence>
<feature type="domain" description="Protein kinase" evidence="21">
    <location>
        <begin position="402"/>
        <end position="685"/>
    </location>
</feature>
<feature type="signal peptide" evidence="20">
    <location>
        <begin position="1"/>
        <end position="23"/>
    </location>
</feature>
<dbReference type="Pfam" id="PF00560">
    <property type="entry name" value="LRR_1"/>
    <property type="match status" value="1"/>
</dbReference>
<dbReference type="Pfam" id="PF00170">
    <property type="entry name" value="bZIP_1"/>
    <property type="match status" value="1"/>
</dbReference>
<feature type="region of interest" description="Disordered" evidence="18">
    <location>
        <begin position="780"/>
        <end position="884"/>
    </location>
</feature>
<evidence type="ECO:0000256" key="5">
    <source>
        <dbReference type="ARBA" id="ARBA00022692"/>
    </source>
</evidence>
<keyword evidence="8 19" id="KW-1133">Transmembrane helix</keyword>
<evidence type="ECO:0000256" key="6">
    <source>
        <dbReference type="ARBA" id="ARBA00022729"/>
    </source>
</evidence>
<accession>A0A218XD87</accession>
<keyword evidence="17" id="KW-0175">Coiled coil</keyword>
<dbReference type="InterPro" id="IPR004827">
    <property type="entry name" value="bZIP"/>
</dbReference>
<keyword evidence="13" id="KW-0804">Transcription</keyword>
<keyword evidence="16" id="KW-0539">Nucleus</keyword>
<comment type="similarity">
    <text evidence="3">Belongs to the bZIP family.</text>
</comment>
<evidence type="ECO:0000256" key="9">
    <source>
        <dbReference type="ARBA" id="ARBA00023015"/>
    </source>
</evidence>
<keyword evidence="12" id="KW-0010">Activator</keyword>
<protein>
    <recommendedName>
        <fullName evidence="26">Protein kinase domain-containing protein</fullName>
    </recommendedName>
</protein>
<dbReference type="Pfam" id="PF08263">
    <property type="entry name" value="LRRNT_2"/>
    <property type="match status" value="1"/>
</dbReference>
<dbReference type="PROSITE" id="PS51806">
    <property type="entry name" value="DOG1"/>
    <property type="match status" value="1"/>
</dbReference>
<dbReference type="GO" id="GO:0005524">
    <property type="term" value="F:ATP binding"/>
    <property type="evidence" value="ECO:0007669"/>
    <property type="project" value="InterPro"/>
</dbReference>
<dbReference type="GO" id="GO:0005634">
    <property type="term" value="C:nucleus"/>
    <property type="evidence" value="ECO:0007669"/>
    <property type="project" value="UniProtKB-SubCell"/>
</dbReference>
<dbReference type="Gene3D" id="3.30.200.20">
    <property type="entry name" value="Phosphorylase Kinase, domain 1"/>
    <property type="match status" value="1"/>
</dbReference>
<dbReference type="PANTHER" id="PTHR45693:SF13">
    <property type="entry name" value="TRANSCRIPTION FACTOR TGA10"/>
    <property type="match status" value="1"/>
</dbReference>
<keyword evidence="9" id="KW-0805">Transcription regulation</keyword>
<evidence type="ECO:0000256" key="3">
    <source>
        <dbReference type="ARBA" id="ARBA00007163"/>
    </source>
</evidence>
<dbReference type="CDD" id="cd14708">
    <property type="entry name" value="bZIP_HBP1b-like"/>
    <property type="match status" value="1"/>
</dbReference>
<dbReference type="Gene3D" id="3.80.10.10">
    <property type="entry name" value="Ribonuclease Inhibitor"/>
    <property type="match status" value="1"/>
</dbReference>
<dbReference type="PANTHER" id="PTHR45693">
    <property type="entry name" value="TRANSCRIPTION FACTOR TGA9"/>
    <property type="match status" value="1"/>
</dbReference>
<sequence length="1137" mass="123963">MVRKNCCLCLGLVVILTILNVQAFAVTDPLDVRALHDLYGSLNYPSQLKGWRSDGGDPCVEPWTGVACSGSSVQYLKLDGLNLSGVLGAELYNLRSLRLLDVSSNGIWGEIPQNLPPNVTLLNLACNHLVESIPHSLGSLKNLRHLNLSHNTLSGPIGNVFTGLQNLKTMDLSYNNFTGDLPSSFESLINLAGLFLQNNQFTGAVTLLADLPLTDLNIQDNQFSGVIPKSFQNIQNLWFGSNHFHAAGSPMWDFPPSLPIKRNISSPPTSQSTAIGNYPSPKARRPRKKKMGPGGIACIVGGVTLAVSCAAFLIAIRIHRTRAMKPKGFGSSSSSSSGSSIESQSEGTGRGEGSPGVLPIISPDVSASATFYTRKSFSREGKFPPCAKLFTLEQLQYATNGFSEERIIGEGSLGSVYKAYFPDGRILAVKVMKMASLSFKEEEQVLDVIFMAYKLRHPNIVQLVGYSIEHGQHILVYEYIRSLSLEDALHSGIYRPLPWSLRFQIALGVAQALEYMHSKVSPPIAHNNIKAGNILLDGELRPLVCDSGLAVLRPLTSNSAKLKASEMAIGDSGYIAPEDGQPGIEKTKSDVYAFGVLLLELLTGTRPFDISTPREENSLVKWASSRLHDLEYLEQMVDLGIKGTINLRVLSRIADIISRCLQPDYGFRPPMSDVVESLVCLQQKLNKAEDGNERELQDKSFRATNHHPIASQLHHPLPPPQHHQLQDGNHQHHAQLLQSSTSSSSIPAGNFIGKDAAGAYDLGELDQALFLYFDGQEPSSAVQDQRQSSGMRPPTLNIFPSQPMHVEPSTNKGSTGGLVVSSPSTSGSKRPSDPSMELCNARNEAASSKPAEPTKAIKKEGNRKGATSSSEQDGPKTPDPKTLRRLAQNREAARKSRLRKKAYIQQLESSRIKLTQLEQELQRARAQGIIIGGGGGGLLGPEQGLPVGISNISSDAAVFDMEYSRWLEEHHRLMCELRAAVQEHLPENELRLFVDNCLAHYDEMMGLKSMVAKSDVFHLVSGMWKTPAERCFMWMGGFRPSELIKVILSQVEPLSEQQILGICGLQQSTQEAEEALSQGLEALNQSLSETITSDSLSSPPNMANYMGQMALAMNKLSTLEGFVRQVIGSPCPAIILL</sequence>
<dbReference type="SUPFAM" id="SSF57959">
    <property type="entry name" value="Leucine zipper domain"/>
    <property type="match status" value="1"/>
</dbReference>
<keyword evidence="4" id="KW-0433">Leucine-rich repeat</keyword>
<evidence type="ECO:0000259" key="23">
    <source>
        <dbReference type="PROSITE" id="PS51806"/>
    </source>
</evidence>
<dbReference type="Gene3D" id="1.20.5.170">
    <property type="match status" value="1"/>
</dbReference>
<dbReference type="Gene3D" id="1.10.510.10">
    <property type="entry name" value="Transferase(Phosphotransferase) domain 1"/>
    <property type="match status" value="1"/>
</dbReference>
<dbReference type="PROSITE" id="PS50011">
    <property type="entry name" value="PROTEIN_KINASE_DOM"/>
    <property type="match status" value="1"/>
</dbReference>
<dbReference type="FunFam" id="1.10.510.10:FF:000479">
    <property type="entry name" value="Leucine-rich repeat receptor-like protein kinase"/>
    <property type="match status" value="1"/>
</dbReference>
<dbReference type="InterPro" id="IPR046347">
    <property type="entry name" value="bZIP_sf"/>
</dbReference>
<feature type="coiled-coil region" evidence="17">
    <location>
        <begin position="900"/>
        <end position="927"/>
    </location>
</feature>
<feature type="domain" description="DOG1" evidence="23">
    <location>
        <begin position="956"/>
        <end position="1137"/>
    </location>
</feature>
<evidence type="ECO:0000313" key="24">
    <source>
        <dbReference type="EMBL" id="OWM82666.1"/>
    </source>
</evidence>
<evidence type="ECO:0000256" key="20">
    <source>
        <dbReference type="SAM" id="SignalP"/>
    </source>
</evidence>
<dbReference type="InterPro" id="IPR032675">
    <property type="entry name" value="LRR_dom_sf"/>
</dbReference>
<evidence type="ECO:0000256" key="4">
    <source>
        <dbReference type="ARBA" id="ARBA00022614"/>
    </source>
</evidence>
<dbReference type="Pfam" id="PF13855">
    <property type="entry name" value="LRR_8"/>
    <property type="match status" value="1"/>
</dbReference>
<evidence type="ECO:0000256" key="13">
    <source>
        <dbReference type="ARBA" id="ARBA00023163"/>
    </source>
</evidence>
<comment type="caution">
    <text evidence="24">The sequence shown here is derived from an EMBL/GenBank/DDBJ whole genome shotgun (WGS) entry which is preliminary data.</text>
</comment>
<dbReference type="GO" id="GO:0016020">
    <property type="term" value="C:membrane"/>
    <property type="evidence" value="ECO:0007669"/>
    <property type="project" value="UniProtKB-SubCell"/>
</dbReference>
<evidence type="ECO:0000256" key="11">
    <source>
        <dbReference type="ARBA" id="ARBA00023136"/>
    </source>
</evidence>
<dbReference type="FunFam" id="3.80.10.10:FF:000062">
    <property type="entry name" value="protein STRUBBELIG-RECEPTOR FAMILY 3"/>
    <property type="match status" value="1"/>
</dbReference>
<evidence type="ECO:0000256" key="8">
    <source>
        <dbReference type="ARBA" id="ARBA00022989"/>
    </source>
</evidence>
<evidence type="ECO:0000259" key="22">
    <source>
        <dbReference type="PROSITE" id="PS50217"/>
    </source>
</evidence>
<dbReference type="Pfam" id="PF14144">
    <property type="entry name" value="DOG1"/>
    <property type="match status" value="1"/>
</dbReference>
<feature type="transmembrane region" description="Helical" evidence="19">
    <location>
        <begin position="294"/>
        <end position="316"/>
    </location>
</feature>
<feature type="compositionally biased region" description="Low complexity" evidence="18">
    <location>
        <begin position="817"/>
        <end position="828"/>
    </location>
</feature>
<organism evidence="24 25">
    <name type="scientific">Punica granatum</name>
    <name type="common">Pomegranate</name>
    <dbReference type="NCBI Taxonomy" id="22663"/>
    <lineage>
        <taxon>Eukaryota</taxon>
        <taxon>Viridiplantae</taxon>
        <taxon>Streptophyta</taxon>
        <taxon>Embryophyta</taxon>
        <taxon>Tracheophyta</taxon>
        <taxon>Spermatophyta</taxon>
        <taxon>Magnoliopsida</taxon>
        <taxon>eudicotyledons</taxon>
        <taxon>Gunneridae</taxon>
        <taxon>Pentapetalae</taxon>
        <taxon>rosids</taxon>
        <taxon>malvids</taxon>
        <taxon>Myrtales</taxon>
        <taxon>Lythraceae</taxon>
        <taxon>Punica</taxon>
    </lineage>
</organism>
<dbReference type="EMBL" id="MTKT01002011">
    <property type="protein sequence ID" value="OWM82666.1"/>
    <property type="molecule type" value="Genomic_DNA"/>
</dbReference>
<comment type="subcellular location">
    <subcellularLocation>
        <location evidence="2">Membrane</location>
        <topology evidence="2">Single-pass membrane protein</topology>
    </subcellularLocation>
    <subcellularLocation>
        <location evidence="1">Nucleus</location>
    </subcellularLocation>
</comment>
<reference evidence="25" key="1">
    <citation type="journal article" date="2017" name="Plant J.">
        <title>The pomegranate (Punica granatum L.) genome and the genomics of punicalagin biosynthesis.</title>
        <authorList>
            <person name="Qin G."/>
            <person name="Xu C."/>
            <person name="Ming R."/>
            <person name="Tang H."/>
            <person name="Guyot R."/>
            <person name="Kramer E.M."/>
            <person name="Hu Y."/>
            <person name="Yi X."/>
            <person name="Qi Y."/>
            <person name="Xu X."/>
            <person name="Gao Z."/>
            <person name="Pan H."/>
            <person name="Jian J."/>
            <person name="Tian Y."/>
            <person name="Yue Z."/>
            <person name="Xu Y."/>
        </authorList>
    </citation>
    <scope>NUCLEOTIDE SEQUENCE [LARGE SCALE GENOMIC DNA]</scope>
    <source>
        <strain evidence="25">cv. Dabenzi</strain>
    </source>
</reference>
<feature type="compositionally biased region" description="Basic and acidic residues" evidence="18">
    <location>
        <begin position="873"/>
        <end position="882"/>
    </location>
</feature>
<feature type="compositionally biased region" description="Polar residues" evidence="18">
    <location>
        <begin position="780"/>
        <end position="790"/>
    </location>
</feature>
<feature type="region of interest" description="Disordered" evidence="18">
    <location>
        <begin position="326"/>
        <end position="357"/>
    </location>
</feature>
<evidence type="ECO:0000313" key="25">
    <source>
        <dbReference type="Proteomes" id="UP000197138"/>
    </source>
</evidence>
<dbReference type="SMART" id="SM00338">
    <property type="entry name" value="BRLZ"/>
    <property type="match status" value="1"/>
</dbReference>
<dbReference type="SUPFAM" id="SSF56112">
    <property type="entry name" value="Protein kinase-like (PK-like)"/>
    <property type="match status" value="1"/>
</dbReference>
<name>A0A218XD87_PUNGR</name>
<evidence type="ECO:0000256" key="19">
    <source>
        <dbReference type="SAM" id="Phobius"/>
    </source>
</evidence>
<feature type="region of interest" description="Disordered" evidence="18">
    <location>
        <begin position="710"/>
        <end position="744"/>
    </location>
</feature>
<dbReference type="SMART" id="SM00369">
    <property type="entry name" value="LRR_TYP"/>
    <property type="match status" value="3"/>
</dbReference>
<dbReference type="InterPro" id="IPR003591">
    <property type="entry name" value="Leu-rich_rpt_typical-subtyp"/>
</dbReference>